<proteinExistence type="predicted"/>
<dbReference type="AlphaFoldDB" id="A0AAX3N144"/>
<accession>A0AAX3N144</accession>
<dbReference type="Proteomes" id="UP001220962">
    <property type="component" value="Chromosome"/>
</dbReference>
<evidence type="ECO:0000313" key="1">
    <source>
        <dbReference type="EMBL" id="WDH83426.1"/>
    </source>
</evidence>
<reference evidence="1" key="1">
    <citation type="submission" date="2023-02" db="EMBL/GenBank/DDBJ databases">
        <title>Pathogen: clinical or host-associated sample.</title>
        <authorList>
            <person name="Hergert J."/>
            <person name="Casey R."/>
            <person name="Wagner J."/>
            <person name="Young E.L."/>
            <person name="Oakeson K.F."/>
        </authorList>
    </citation>
    <scope>NUCLEOTIDE SEQUENCE</scope>
    <source>
        <strain evidence="1">2022CK-00830</strain>
    </source>
</reference>
<name>A0AAX3N144_9BACL</name>
<organism evidence="1 2">
    <name type="scientific">Paenibacillus urinalis</name>
    <dbReference type="NCBI Taxonomy" id="521520"/>
    <lineage>
        <taxon>Bacteria</taxon>
        <taxon>Bacillati</taxon>
        <taxon>Bacillota</taxon>
        <taxon>Bacilli</taxon>
        <taxon>Bacillales</taxon>
        <taxon>Paenibacillaceae</taxon>
        <taxon>Paenibacillus</taxon>
    </lineage>
</organism>
<dbReference type="EMBL" id="CP118101">
    <property type="protein sequence ID" value="WDH83426.1"/>
    <property type="molecule type" value="Genomic_DNA"/>
</dbReference>
<dbReference type="RefSeq" id="WP_274359543.1">
    <property type="nucleotide sequence ID" value="NZ_CP118101.1"/>
</dbReference>
<protein>
    <submittedName>
        <fullName evidence="1">Uncharacterized protein</fullName>
    </submittedName>
</protein>
<evidence type="ECO:0000313" key="2">
    <source>
        <dbReference type="Proteomes" id="UP001220962"/>
    </source>
</evidence>
<gene>
    <name evidence="1" type="ORF">PUW23_04050</name>
</gene>
<sequence>MKSAADFLLLDSGASFSQQNVRDGDLDVRVMVLDQYDLEDYDLPQKGHKFLIIDEFIDQELMLRHRGKIKSFLDQGNILLFCGHLLRHWIPGASMFVPKTIHNHLDYTVTVLPHPIFEGVLSDDITYNKGVAGFFARGHHPFQKEQRYCSHCRRVSPLLISTGIAAKALLLFMPVVTCSVIDIWDIAVREESESSWNGSSMRNTKQFSTGGIVHAQNSRSLHGQLTSASDFYRAQI</sequence>